<dbReference type="Pfam" id="PF02909">
    <property type="entry name" value="TetR_C_1"/>
    <property type="match status" value="1"/>
</dbReference>
<dbReference type="PANTHER" id="PTHR30055">
    <property type="entry name" value="HTH-TYPE TRANSCRIPTIONAL REGULATOR RUTR"/>
    <property type="match status" value="1"/>
</dbReference>
<dbReference type="SUPFAM" id="SSF48498">
    <property type="entry name" value="Tetracyclin repressor-like, C-terminal domain"/>
    <property type="match status" value="1"/>
</dbReference>
<dbReference type="Gene3D" id="1.10.357.10">
    <property type="entry name" value="Tetracycline Repressor, domain 2"/>
    <property type="match status" value="1"/>
</dbReference>
<evidence type="ECO:0000256" key="5">
    <source>
        <dbReference type="SAM" id="MobiDB-lite"/>
    </source>
</evidence>
<reference evidence="7 8" key="1">
    <citation type="journal article" date="2019" name="ACS Chem. Biol.">
        <title>Identification and Mobilization of a Cryptic Antibiotic Biosynthesis Gene Locus from a Human-Pathogenic Nocardia Isolate.</title>
        <authorList>
            <person name="Herisse M."/>
            <person name="Ishida K."/>
            <person name="Porter J.L."/>
            <person name="Howden B."/>
            <person name="Hertweck C."/>
            <person name="Stinear T.P."/>
            <person name="Pidot S.J."/>
        </authorList>
    </citation>
    <scope>NUCLEOTIDE SEQUENCE [LARGE SCALE GENOMIC DNA]</scope>
    <source>
        <strain evidence="7 8">AUSMDU00012715</strain>
    </source>
</reference>
<evidence type="ECO:0000256" key="1">
    <source>
        <dbReference type="ARBA" id="ARBA00023015"/>
    </source>
</evidence>
<proteinExistence type="predicted"/>
<evidence type="ECO:0000256" key="4">
    <source>
        <dbReference type="PROSITE-ProRule" id="PRU00335"/>
    </source>
</evidence>
<dbReference type="GO" id="GO:0000976">
    <property type="term" value="F:transcription cis-regulatory region binding"/>
    <property type="evidence" value="ECO:0007669"/>
    <property type="project" value="TreeGrafter"/>
</dbReference>
<dbReference type="InterPro" id="IPR004111">
    <property type="entry name" value="Repressor_TetR_C"/>
</dbReference>
<sequence length="244" mass="26699">MSTESPRSRRERPAKPALSREGIVSAAVQIMRDEGLERVTMRRLAEELDTGAASLYVYVRNAGELRAAVLDELLAEVDLSPVAAEGDWQQRLRSVLGSYLAVLMRYPALARSALLDRPSGARYLDLVEAVLALLHESGRVDDRTASWAVDLLLQVTTATGAEQATRRENPDDDSQWAALEFAVGHVDADRYPRIRAVGAELLSGPGEARVEWALSVLNNGILATPRDPSAEPNRKADTNSRSKE</sequence>
<evidence type="ECO:0000313" key="7">
    <source>
        <dbReference type="EMBL" id="QIS20692.1"/>
    </source>
</evidence>
<evidence type="ECO:0000313" key="8">
    <source>
        <dbReference type="Proteomes" id="UP000500953"/>
    </source>
</evidence>
<dbReference type="Proteomes" id="UP000500953">
    <property type="component" value="Chromosome"/>
</dbReference>
<dbReference type="RefSeq" id="WP_167488021.1">
    <property type="nucleotide sequence ID" value="NZ_CP046173.1"/>
</dbReference>
<name>A0A6G9Z5D4_9NOCA</name>
<dbReference type="SUPFAM" id="SSF46689">
    <property type="entry name" value="Homeodomain-like"/>
    <property type="match status" value="1"/>
</dbReference>
<feature type="compositionally biased region" description="Basic and acidic residues" evidence="5">
    <location>
        <begin position="228"/>
        <end position="244"/>
    </location>
</feature>
<feature type="region of interest" description="Disordered" evidence="5">
    <location>
        <begin position="223"/>
        <end position="244"/>
    </location>
</feature>
<keyword evidence="1" id="KW-0805">Transcription regulation</keyword>
<dbReference type="PANTHER" id="PTHR30055:SF151">
    <property type="entry name" value="TRANSCRIPTIONAL REGULATORY PROTEIN"/>
    <property type="match status" value="1"/>
</dbReference>
<dbReference type="AlphaFoldDB" id="A0A6G9Z5D4"/>
<dbReference type="Pfam" id="PF00440">
    <property type="entry name" value="TetR_N"/>
    <property type="match status" value="1"/>
</dbReference>
<evidence type="ECO:0000256" key="2">
    <source>
        <dbReference type="ARBA" id="ARBA00023125"/>
    </source>
</evidence>
<feature type="domain" description="HTH tetR-type" evidence="6">
    <location>
        <begin position="17"/>
        <end position="77"/>
    </location>
</feature>
<dbReference type="InterPro" id="IPR036271">
    <property type="entry name" value="Tet_transcr_reg_TetR-rel_C_sf"/>
</dbReference>
<gene>
    <name evidence="7" type="ORF">F6W96_22665</name>
</gene>
<keyword evidence="3" id="KW-0804">Transcription</keyword>
<accession>A0A6G9Z5D4</accession>
<evidence type="ECO:0000256" key="3">
    <source>
        <dbReference type="ARBA" id="ARBA00023163"/>
    </source>
</evidence>
<dbReference type="EMBL" id="CP046173">
    <property type="protein sequence ID" value="QIS20692.1"/>
    <property type="molecule type" value="Genomic_DNA"/>
</dbReference>
<keyword evidence="2 4" id="KW-0238">DNA-binding</keyword>
<dbReference type="InterPro" id="IPR001647">
    <property type="entry name" value="HTH_TetR"/>
</dbReference>
<dbReference type="GO" id="GO:0045892">
    <property type="term" value="P:negative regulation of DNA-templated transcription"/>
    <property type="evidence" value="ECO:0007669"/>
    <property type="project" value="InterPro"/>
</dbReference>
<feature type="DNA-binding region" description="H-T-H motif" evidence="4">
    <location>
        <begin position="40"/>
        <end position="59"/>
    </location>
</feature>
<protein>
    <submittedName>
        <fullName evidence="7">TetR family transcriptional regulator</fullName>
    </submittedName>
</protein>
<dbReference type="PROSITE" id="PS50977">
    <property type="entry name" value="HTH_TETR_2"/>
    <property type="match status" value="1"/>
</dbReference>
<evidence type="ECO:0000259" key="6">
    <source>
        <dbReference type="PROSITE" id="PS50977"/>
    </source>
</evidence>
<organism evidence="7 8">
    <name type="scientific">Nocardia terpenica</name>
    <dbReference type="NCBI Taxonomy" id="455432"/>
    <lineage>
        <taxon>Bacteria</taxon>
        <taxon>Bacillati</taxon>
        <taxon>Actinomycetota</taxon>
        <taxon>Actinomycetes</taxon>
        <taxon>Mycobacteriales</taxon>
        <taxon>Nocardiaceae</taxon>
        <taxon>Nocardia</taxon>
    </lineage>
</organism>
<dbReference type="InterPro" id="IPR050109">
    <property type="entry name" value="HTH-type_TetR-like_transc_reg"/>
</dbReference>
<dbReference type="InterPro" id="IPR009057">
    <property type="entry name" value="Homeodomain-like_sf"/>
</dbReference>
<dbReference type="GO" id="GO:0003700">
    <property type="term" value="F:DNA-binding transcription factor activity"/>
    <property type="evidence" value="ECO:0007669"/>
    <property type="project" value="TreeGrafter"/>
</dbReference>